<dbReference type="InterPro" id="IPR017850">
    <property type="entry name" value="Alkaline_phosphatase_core_sf"/>
</dbReference>
<dbReference type="Proteomes" id="UP000542342">
    <property type="component" value="Unassembled WGS sequence"/>
</dbReference>
<gene>
    <name evidence="1" type="ORF">H0921_03175</name>
</gene>
<dbReference type="InterPro" id="IPR010869">
    <property type="entry name" value="DUF1501"/>
</dbReference>
<comment type="caution">
    <text evidence="1">The sequence shown here is derived from an EMBL/GenBank/DDBJ whole genome shotgun (WGS) entry which is preliminary data.</text>
</comment>
<proteinExistence type="predicted"/>
<dbReference type="EMBL" id="JACEFB010000001">
    <property type="protein sequence ID" value="MBA2225160.1"/>
    <property type="molecule type" value="Genomic_DNA"/>
</dbReference>
<dbReference type="AlphaFoldDB" id="A0A7V8VC64"/>
<reference evidence="1 2" key="1">
    <citation type="submission" date="2020-07" db="EMBL/GenBank/DDBJ databases">
        <title>Thermogemmata thermophila gen. nov., sp. nov., a novel moderate thermophilic planctomycete from a Kamchatka hot spring.</title>
        <authorList>
            <person name="Elcheninov A.G."/>
            <person name="Podosokorskaya O.A."/>
            <person name="Kovaleva O.L."/>
            <person name="Novikov A."/>
            <person name="Bonch-Osmolovskaya E.A."/>
            <person name="Toshchakov S.V."/>
            <person name="Kublanov I.V."/>
        </authorList>
    </citation>
    <scope>NUCLEOTIDE SEQUENCE [LARGE SCALE GENOMIC DNA]</scope>
    <source>
        <strain evidence="1 2">2918</strain>
    </source>
</reference>
<dbReference type="PANTHER" id="PTHR43737">
    <property type="entry name" value="BLL7424 PROTEIN"/>
    <property type="match status" value="1"/>
</dbReference>
<organism evidence="1 2">
    <name type="scientific">Thermogemmata fonticola</name>
    <dbReference type="NCBI Taxonomy" id="2755323"/>
    <lineage>
        <taxon>Bacteria</taxon>
        <taxon>Pseudomonadati</taxon>
        <taxon>Planctomycetota</taxon>
        <taxon>Planctomycetia</taxon>
        <taxon>Gemmatales</taxon>
        <taxon>Gemmataceae</taxon>
        <taxon>Thermogemmata</taxon>
    </lineage>
</organism>
<dbReference type="Pfam" id="PF07394">
    <property type="entry name" value="DUF1501"/>
    <property type="match status" value="1"/>
</dbReference>
<accession>A0A7V8VC64</accession>
<evidence type="ECO:0000313" key="1">
    <source>
        <dbReference type="EMBL" id="MBA2225160.1"/>
    </source>
</evidence>
<name>A0A7V8VC64_9BACT</name>
<protein>
    <submittedName>
        <fullName evidence="1">DUF1501 domain-containing protein</fullName>
    </submittedName>
</protein>
<dbReference type="Gene3D" id="3.40.720.10">
    <property type="entry name" value="Alkaline Phosphatase, subunit A"/>
    <property type="match status" value="1"/>
</dbReference>
<keyword evidence="2" id="KW-1185">Reference proteome</keyword>
<evidence type="ECO:0000313" key="2">
    <source>
        <dbReference type="Proteomes" id="UP000542342"/>
    </source>
</evidence>
<sequence>MLRIPRLISHPGYPPSRREWLRLSTAALSPLLLHAGKGVTARPERFTSASASLPGLGRAKSVVIIFTSGGQSQLDTWDPKPQAPEQVRGAFRTIATTVPGIRLCEHLPRLARLAHRYLIVRTMSHDDLDHGSACYLALTGQFHPRKSSNPPPRPDDYPALGAVLTRLRPHPQLPYTALHINGPLLAPREPAPGQFAGFLGQAYQPPELGNPLEENRFLPVLRLSPDITPQRLAQRCELLRRLDPQQAAHPLTQQALELLRSPQVATAMDLRREPLSLRERYGLYRSGQACLLARRLVEIGVPWITVFFNHNIRGQDAHPNVTDEYGWDTHNDIFEALRDHLLPRFDLSVSTFLEDLQQRGLLDTTLVVIMGEFGRAPLVAKESRFAGSTPGRKHWAACYSVVLAGAGIAAGGADGVSDRHAAYPTTPPVSPADLVATLFHALGIPPHTHYTDPVGRSFPITTGQPVLRWFR</sequence>
<dbReference type="PANTHER" id="PTHR43737:SF1">
    <property type="entry name" value="DUF1501 DOMAIN-CONTAINING PROTEIN"/>
    <property type="match status" value="1"/>
</dbReference>
<dbReference type="SUPFAM" id="SSF53649">
    <property type="entry name" value="Alkaline phosphatase-like"/>
    <property type="match status" value="1"/>
</dbReference>